<keyword evidence="3" id="KW-1185">Reference proteome</keyword>
<dbReference type="PROSITE" id="PS50005">
    <property type="entry name" value="TPR"/>
    <property type="match status" value="1"/>
</dbReference>
<reference evidence="2" key="1">
    <citation type="submission" date="2023-03" db="EMBL/GenBank/DDBJ databases">
        <authorList>
            <person name="Steffen K."/>
            <person name="Cardenas P."/>
        </authorList>
    </citation>
    <scope>NUCLEOTIDE SEQUENCE</scope>
</reference>
<keyword evidence="1" id="KW-0802">TPR repeat</keyword>
<organism evidence="2 3">
    <name type="scientific">Geodia barretti</name>
    <name type="common">Barrett's horny sponge</name>
    <dbReference type="NCBI Taxonomy" id="519541"/>
    <lineage>
        <taxon>Eukaryota</taxon>
        <taxon>Metazoa</taxon>
        <taxon>Porifera</taxon>
        <taxon>Demospongiae</taxon>
        <taxon>Heteroscleromorpha</taxon>
        <taxon>Tetractinellida</taxon>
        <taxon>Astrophorina</taxon>
        <taxon>Geodiidae</taxon>
        <taxon>Geodia</taxon>
    </lineage>
</organism>
<dbReference type="EMBL" id="CASHTH010002350">
    <property type="protein sequence ID" value="CAI8028606.1"/>
    <property type="molecule type" value="Genomic_DNA"/>
</dbReference>
<comment type="caution">
    <text evidence="2">The sequence shown here is derived from an EMBL/GenBank/DDBJ whole genome shotgun (WGS) entry which is preliminary data.</text>
</comment>
<sequence>MKPVKKIPEFCVEAAIFCRRANLEDLLPVAEKQHRIKVADEMKEQGNTLFKKGKFKEAIDLYTEALAVCPLSARTKQAIYYSNRAECFLRVNDPQRALHDCNRALCLDHSMNVKVQWRRSRAYQRLNIDYPAWLDMYCIKEEWKSDKGDTSGVDFKELEGALREKVCIVDKEQNIDLERKAVDYL</sequence>
<dbReference type="PANTHER" id="PTHR46578:SF1">
    <property type="entry name" value="ARM-REPEAT_TETRATRICOPEPTIDE REPEAT (TPR)-LIKE PROTEIN"/>
    <property type="match status" value="1"/>
</dbReference>
<evidence type="ECO:0000313" key="3">
    <source>
        <dbReference type="Proteomes" id="UP001174909"/>
    </source>
</evidence>
<dbReference type="Gene3D" id="1.25.40.10">
    <property type="entry name" value="Tetratricopeptide repeat domain"/>
    <property type="match status" value="1"/>
</dbReference>
<gene>
    <name evidence="2" type="ORF">GBAR_LOCUS16302</name>
</gene>
<protein>
    <submittedName>
        <fullName evidence="2">Sperm-associated antigen 1A</fullName>
    </submittedName>
</protein>
<dbReference type="InterPro" id="IPR011990">
    <property type="entry name" value="TPR-like_helical_dom_sf"/>
</dbReference>
<dbReference type="PANTHER" id="PTHR46578">
    <property type="entry name" value="ARM-REPEAT/TETRATRICOPEPTIDE REPEAT (TPR)-LIKE PROTEIN"/>
    <property type="match status" value="1"/>
</dbReference>
<dbReference type="InterPro" id="IPR019734">
    <property type="entry name" value="TPR_rpt"/>
</dbReference>
<evidence type="ECO:0000256" key="1">
    <source>
        <dbReference type="PROSITE-ProRule" id="PRU00339"/>
    </source>
</evidence>
<accession>A0AA35SH72</accession>
<dbReference type="AlphaFoldDB" id="A0AA35SH72"/>
<feature type="repeat" description="TPR" evidence="1">
    <location>
        <begin position="39"/>
        <end position="72"/>
    </location>
</feature>
<dbReference type="Proteomes" id="UP001174909">
    <property type="component" value="Unassembled WGS sequence"/>
</dbReference>
<proteinExistence type="predicted"/>
<dbReference type="SMART" id="SM00028">
    <property type="entry name" value="TPR"/>
    <property type="match status" value="2"/>
</dbReference>
<evidence type="ECO:0000313" key="2">
    <source>
        <dbReference type="EMBL" id="CAI8028606.1"/>
    </source>
</evidence>
<name>A0AA35SH72_GEOBA</name>
<dbReference type="Pfam" id="PF13424">
    <property type="entry name" value="TPR_12"/>
    <property type="match status" value="1"/>
</dbReference>
<dbReference type="SUPFAM" id="SSF48452">
    <property type="entry name" value="TPR-like"/>
    <property type="match status" value="1"/>
</dbReference>